<dbReference type="EMBL" id="QGKY02001925">
    <property type="protein sequence ID" value="KAF2546799.1"/>
    <property type="molecule type" value="Genomic_DNA"/>
</dbReference>
<evidence type="ECO:0000256" key="8">
    <source>
        <dbReference type="ARBA" id="ARBA00023155"/>
    </source>
</evidence>
<keyword evidence="5" id="KW-0862">Zinc</keyword>
<dbReference type="SUPFAM" id="SSF46689">
    <property type="entry name" value="Homeodomain-like"/>
    <property type="match status" value="1"/>
</dbReference>
<dbReference type="GO" id="GO:0008270">
    <property type="term" value="F:zinc ion binding"/>
    <property type="evidence" value="ECO:0007669"/>
    <property type="project" value="UniProtKB-KW"/>
</dbReference>
<evidence type="ECO:0000256" key="5">
    <source>
        <dbReference type="ARBA" id="ARBA00022833"/>
    </source>
</evidence>
<evidence type="ECO:0008006" key="19">
    <source>
        <dbReference type="Google" id="ProtNLM"/>
    </source>
</evidence>
<comment type="caution">
    <text evidence="18">The sequence shown here is derived from an EMBL/GenBank/DDBJ whole genome shotgun (WGS) entry which is preliminary data.</text>
</comment>
<dbReference type="SUPFAM" id="SSF57903">
    <property type="entry name" value="FYVE/PHD zinc finger"/>
    <property type="match status" value="1"/>
</dbReference>
<feature type="transmembrane region" description="Helical" evidence="15">
    <location>
        <begin position="702"/>
        <end position="720"/>
    </location>
</feature>
<evidence type="ECO:0000256" key="3">
    <source>
        <dbReference type="ARBA" id="ARBA00022723"/>
    </source>
</evidence>
<feature type="region of interest" description="Disordered" evidence="14">
    <location>
        <begin position="100"/>
        <end position="146"/>
    </location>
</feature>
<feature type="DNA-binding region" description="Homeobox" evidence="11">
    <location>
        <begin position="576"/>
        <end position="635"/>
    </location>
</feature>
<protein>
    <recommendedName>
        <fullName evidence="19">PHD-type domain-containing protein</fullName>
    </recommendedName>
</protein>
<feature type="transmembrane region" description="Helical" evidence="15">
    <location>
        <begin position="806"/>
        <end position="829"/>
    </location>
</feature>
<feature type="domain" description="Homeobox" evidence="17">
    <location>
        <begin position="574"/>
        <end position="634"/>
    </location>
</feature>
<evidence type="ECO:0000256" key="14">
    <source>
        <dbReference type="SAM" id="MobiDB-lite"/>
    </source>
</evidence>
<feature type="compositionally biased region" description="Acidic residues" evidence="14">
    <location>
        <begin position="352"/>
        <end position="384"/>
    </location>
</feature>
<evidence type="ECO:0000313" key="18">
    <source>
        <dbReference type="EMBL" id="KAF2546799.1"/>
    </source>
</evidence>
<dbReference type="GO" id="GO:0010557">
    <property type="term" value="P:positive regulation of macromolecule biosynthetic process"/>
    <property type="evidence" value="ECO:0007669"/>
    <property type="project" value="UniProtKB-ARBA"/>
</dbReference>
<dbReference type="Gene3D" id="1.10.10.60">
    <property type="entry name" value="Homeodomain-like"/>
    <property type="match status" value="1"/>
</dbReference>
<dbReference type="CDD" id="cd00086">
    <property type="entry name" value="homeodomain"/>
    <property type="match status" value="1"/>
</dbReference>
<dbReference type="SMART" id="SM00249">
    <property type="entry name" value="PHD"/>
    <property type="match status" value="1"/>
</dbReference>
<organism evidence="18">
    <name type="scientific">Brassica cretica</name>
    <name type="common">Mustard</name>
    <dbReference type="NCBI Taxonomy" id="69181"/>
    <lineage>
        <taxon>Eukaryota</taxon>
        <taxon>Viridiplantae</taxon>
        <taxon>Streptophyta</taxon>
        <taxon>Embryophyta</taxon>
        <taxon>Tracheophyta</taxon>
        <taxon>Spermatophyta</taxon>
        <taxon>Magnoliopsida</taxon>
        <taxon>eudicotyledons</taxon>
        <taxon>Gunneridae</taxon>
        <taxon>Pentapetalae</taxon>
        <taxon>rosids</taxon>
        <taxon>malvids</taxon>
        <taxon>Brassicales</taxon>
        <taxon>Brassicaceae</taxon>
        <taxon>Brassiceae</taxon>
        <taxon>Brassica</taxon>
    </lineage>
</organism>
<evidence type="ECO:0000256" key="7">
    <source>
        <dbReference type="ARBA" id="ARBA00023125"/>
    </source>
</evidence>
<evidence type="ECO:0000259" key="17">
    <source>
        <dbReference type="PROSITE" id="PS50071"/>
    </source>
</evidence>
<dbReference type="InterPro" id="IPR011011">
    <property type="entry name" value="Znf_FYVE_PHD"/>
</dbReference>
<dbReference type="PROSITE" id="PS50071">
    <property type="entry name" value="HOMEOBOX_2"/>
    <property type="match status" value="1"/>
</dbReference>
<dbReference type="GO" id="GO:0006355">
    <property type="term" value="P:regulation of DNA-templated transcription"/>
    <property type="evidence" value="ECO:0007669"/>
    <property type="project" value="UniProtKB-ARBA"/>
</dbReference>
<feature type="compositionally biased region" description="Acidic residues" evidence="14">
    <location>
        <begin position="410"/>
        <end position="419"/>
    </location>
</feature>
<feature type="transmembrane region" description="Helical" evidence="15">
    <location>
        <begin position="767"/>
        <end position="786"/>
    </location>
</feature>
<dbReference type="InterPro" id="IPR045876">
    <property type="entry name" value="PRHA-like_PHD-finger"/>
</dbReference>
<feature type="transmembrane region" description="Helical" evidence="15">
    <location>
        <begin position="878"/>
        <end position="896"/>
    </location>
</feature>
<dbReference type="InterPro" id="IPR009057">
    <property type="entry name" value="Homeodomain-like_sf"/>
</dbReference>
<dbReference type="GO" id="GO:0045814">
    <property type="term" value="P:negative regulation of gene expression, epigenetic"/>
    <property type="evidence" value="ECO:0007669"/>
    <property type="project" value="TreeGrafter"/>
</dbReference>
<feature type="domain" description="PHD-type" evidence="16">
    <location>
        <begin position="248"/>
        <end position="305"/>
    </location>
</feature>
<feature type="compositionally biased region" description="Basic and acidic residues" evidence="14">
    <location>
        <begin position="421"/>
        <end position="430"/>
    </location>
</feature>
<dbReference type="AlphaFoldDB" id="A0A8S9GMM6"/>
<dbReference type="CDD" id="cd15504">
    <property type="entry name" value="PHD_PRHA_like"/>
    <property type="match status" value="1"/>
</dbReference>
<feature type="region of interest" description="Disordered" evidence="14">
    <location>
        <begin position="337"/>
        <end position="587"/>
    </location>
</feature>
<dbReference type="InterPro" id="IPR001965">
    <property type="entry name" value="Znf_PHD"/>
</dbReference>
<dbReference type="GO" id="GO:0043565">
    <property type="term" value="F:sequence-specific DNA binding"/>
    <property type="evidence" value="ECO:0007669"/>
    <property type="project" value="UniProtKB-ARBA"/>
</dbReference>
<evidence type="ECO:0000256" key="6">
    <source>
        <dbReference type="ARBA" id="ARBA00023015"/>
    </source>
</evidence>
<proteinExistence type="inferred from homology"/>
<dbReference type="FunFam" id="3.30.40.10:FF:000270">
    <property type="entry name" value="pathogenesis-related homeodomain protein-like"/>
    <property type="match status" value="1"/>
</dbReference>
<keyword evidence="6" id="KW-0805">Transcription regulation</keyword>
<dbReference type="Pfam" id="PF00046">
    <property type="entry name" value="Homeodomain"/>
    <property type="match status" value="1"/>
</dbReference>
<dbReference type="InterPro" id="IPR013083">
    <property type="entry name" value="Znf_RING/FYVE/PHD"/>
</dbReference>
<accession>A0A8S9GMM6</accession>
<evidence type="ECO:0000256" key="12">
    <source>
        <dbReference type="PROSITE-ProRule" id="PRU00146"/>
    </source>
</evidence>
<feature type="compositionally biased region" description="Low complexity" evidence="14">
    <location>
        <begin position="572"/>
        <end position="583"/>
    </location>
</feature>
<evidence type="ECO:0000256" key="2">
    <source>
        <dbReference type="ARBA" id="ARBA00007427"/>
    </source>
</evidence>
<keyword evidence="7 11" id="KW-0238">DNA-binding</keyword>
<evidence type="ECO:0000256" key="13">
    <source>
        <dbReference type="RuleBase" id="RU000682"/>
    </source>
</evidence>
<evidence type="ECO:0000256" key="10">
    <source>
        <dbReference type="ARBA" id="ARBA00023242"/>
    </source>
</evidence>
<dbReference type="SMART" id="SM00389">
    <property type="entry name" value="HOX"/>
    <property type="match status" value="1"/>
</dbReference>
<reference evidence="18" key="1">
    <citation type="submission" date="2019-12" db="EMBL/GenBank/DDBJ databases">
        <title>Genome sequencing and annotation of Brassica cretica.</title>
        <authorList>
            <person name="Studholme D.J."/>
            <person name="Sarris P.F."/>
        </authorList>
    </citation>
    <scope>NUCLEOTIDE SEQUENCE</scope>
    <source>
        <strain evidence="18">PFS-102/07</strain>
        <tissue evidence="18">Leaf</tissue>
    </source>
</reference>
<dbReference type="PROSITE" id="PS50016">
    <property type="entry name" value="ZF_PHD_2"/>
    <property type="match status" value="1"/>
</dbReference>
<dbReference type="Gene3D" id="3.30.40.10">
    <property type="entry name" value="Zinc/RING finger domain, C3HC4 (zinc finger)"/>
    <property type="match status" value="1"/>
</dbReference>
<feature type="compositionally biased region" description="Polar residues" evidence="14">
    <location>
        <begin position="10"/>
        <end position="28"/>
    </location>
</feature>
<dbReference type="GO" id="GO:0003682">
    <property type="term" value="F:chromatin binding"/>
    <property type="evidence" value="ECO:0007669"/>
    <property type="project" value="TreeGrafter"/>
</dbReference>
<keyword evidence="15" id="KW-1133">Transmembrane helix</keyword>
<feature type="region of interest" description="Disordered" evidence="14">
    <location>
        <begin position="1"/>
        <end position="81"/>
    </location>
</feature>
<keyword evidence="10 11" id="KW-0539">Nucleus</keyword>
<evidence type="ECO:0000256" key="15">
    <source>
        <dbReference type="SAM" id="Phobius"/>
    </source>
</evidence>
<name>A0A8S9GMM6_BRACR</name>
<keyword evidence="9" id="KW-0804">Transcription</keyword>
<dbReference type="PANTHER" id="PTHR12628">
    <property type="entry name" value="POLYCOMB-LIKE TRANSCRIPTION FACTOR"/>
    <property type="match status" value="1"/>
</dbReference>
<evidence type="ECO:0000256" key="11">
    <source>
        <dbReference type="PROSITE-ProRule" id="PRU00108"/>
    </source>
</evidence>
<feature type="compositionally biased region" description="Basic and acidic residues" evidence="14">
    <location>
        <begin position="487"/>
        <end position="503"/>
    </location>
</feature>
<keyword evidence="15" id="KW-0812">Transmembrane</keyword>
<evidence type="ECO:0000256" key="1">
    <source>
        <dbReference type="ARBA" id="ARBA00004123"/>
    </source>
</evidence>
<feature type="compositionally biased region" description="Basic and acidic residues" evidence="14">
    <location>
        <begin position="32"/>
        <end position="43"/>
    </location>
</feature>
<dbReference type="GO" id="GO:0005634">
    <property type="term" value="C:nucleus"/>
    <property type="evidence" value="ECO:0007669"/>
    <property type="project" value="UniProtKB-SubCell"/>
</dbReference>
<feature type="compositionally biased region" description="Polar residues" evidence="14">
    <location>
        <begin position="65"/>
        <end position="79"/>
    </location>
</feature>
<dbReference type="Pfam" id="PF00628">
    <property type="entry name" value="PHD"/>
    <property type="match status" value="1"/>
</dbReference>
<evidence type="ECO:0000259" key="16">
    <source>
        <dbReference type="PROSITE" id="PS50016"/>
    </source>
</evidence>
<dbReference type="PANTHER" id="PTHR12628:SF20">
    <property type="entry name" value="(RAPE) HYPOTHETICAL PROTEIN"/>
    <property type="match status" value="1"/>
</dbReference>
<keyword evidence="8 11" id="KW-0371">Homeobox</keyword>
<evidence type="ECO:0000256" key="9">
    <source>
        <dbReference type="ARBA" id="ARBA00023163"/>
    </source>
</evidence>
<keyword evidence="3" id="KW-0479">Metal-binding</keyword>
<sequence>MDRAIRRRTTSSGSGLDQTNGAEVTPTPNKVPEAESHMKHESINDVNGNVKIANGVSGEEEQESRTPVTVKKSSGTKFTGSHRELVLGLPCRGQFEIKRSSKKLGGGGGSGKKNVLASSHKRAQGSKEAASVRANPTPVNESKKRKNYMKKVEVREDDEYTRIKKKLRYFLNRISYEQSLIDAYSLEGWKGSSAEKLRPEKELERAKKEILRRKVKIRELIQHLDTLCAEGNIPESLFNSHGEISSEDIFCSKCGSKDVHIDNDIVLCDGFCDRGFHQYCVEPPLRKEDIPPDDESWLCPGCACKDYSFELLNDSLGTKLSVSDSWEKVFPEAAAAMAGGGGSNLDCNLPSDDSEDEEYDPEGLNDNEGDEDGSDESENEDGSSDESASASEEMIGSFKDAKDIMNLPSDDSEDDDYDPDAPARDEDKMQESSNSDDSDSDDVEANSKGDESDQQDEVTPRGKLGRKKSKLPDVSFSESDAGIGEDVPGRRKVERLDYKKLYDEEYENVPTSSSDDEDWDKIAGKEDFESADEGDTVPLEQPSIEEDQKPKRENKKVTLKAPQEAPREDGCSGKQSSSASSKQTNPKTQRLFESFHENRYPDISTRENLAKELQMTVKQVNNWFRNTRFSTSKTMSSKEDVEKLRTCKERDGETSVAGSSKQTEPRLIVVSLFIFFLSEVNEKGQDSSDVLASEKMAPRGKLVFGVGLGALVFVPVFKALTGLPPYMGILLGLGVLWVLTDAIHYGESERQKLKVPQALSRIDTQGALFFLGILLSVSSLEAAGILREIANYLDANIPNVELIASAIGVVSAIIDNVPLVAATMGMYDLTSFPQDSEFWQLVAFCAGTGGSMLIIGSAAGVAFMGMEKIDFFWYFRKVSGFAFAGYAAGIAAYLAIQSVHFSIPTTVAQIPFLTGS</sequence>
<keyword evidence="15" id="KW-0472">Membrane</keyword>
<evidence type="ECO:0000256" key="4">
    <source>
        <dbReference type="ARBA" id="ARBA00022771"/>
    </source>
</evidence>
<keyword evidence="4 12" id="KW-0863">Zinc-finger</keyword>
<comment type="similarity">
    <text evidence="2">Belongs to the PHD-associated homeobox family.</text>
</comment>
<comment type="subcellular location">
    <subcellularLocation>
        <location evidence="1 11 13">Nucleus</location>
    </subcellularLocation>
</comment>
<feature type="compositionally biased region" description="Acidic residues" evidence="14">
    <location>
        <begin position="434"/>
        <end position="444"/>
    </location>
</feature>
<dbReference type="InterPro" id="IPR019786">
    <property type="entry name" value="Zinc_finger_PHD-type_CS"/>
</dbReference>
<dbReference type="InterPro" id="IPR001356">
    <property type="entry name" value="HD"/>
</dbReference>
<feature type="transmembrane region" description="Helical" evidence="15">
    <location>
        <begin position="841"/>
        <end position="866"/>
    </location>
</feature>
<dbReference type="PROSITE" id="PS01359">
    <property type="entry name" value="ZF_PHD_1"/>
    <property type="match status" value="1"/>
</dbReference>
<gene>
    <name evidence="18" type="ORF">F2Q70_00022944</name>
</gene>
<dbReference type="InterPro" id="IPR019787">
    <property type="entry name" value="Znf_PHD-finger"/>
</dbReference>